<accession>A0AAV2PAZ5</accession>
<dbReference type="Proteomes" id="UP001497644">
    <property type="component" value="Chromosome 8"/>
</dbReference>
<evidence type="ECO:0000313" key="2">
    <source>
        <dbReference type="Proteomes" id="UP001497644"/>
    </source>
</evidence>
<keyword evidence="2" id="KW-1185">Reference proteome</keyword>
<organism evidence="1 2">
    <name type="scientific">Lasius platythorax</name>
    <dbReference type="NCBI Taxonomy" id="488582"/>
    <lineage>
        <taxon>Eukaryota</taxon>
        <taxon>Metazoa</taxon>
        <taxon>Ecdysozoa</taxon>
        <taxon>Arthropoda</taxon>
        <taxon>Hexapoda</taxon>
        <taxon>Insecta</taxon>
        <taxon>Pterygota</taxon>
        <taxon>Neoptera</taxon>
        <taxon>Endopterygota</taxon>
        <taxon>Hymenoptera</taxon>
        <taxon>Apocrita</taxon>
        <taxon>Aculeata</taxon>
        <taxon>Formicoidea</taxon>
        <taxon>Formicidae</taxon>
        <taxon>Formicinae</taxon>
        <taxon>Lasius</taxon>
        <taxon>Lasius</taxon>
    </lineage>
</organism>
<dbReference type="EMBL" id="OZ034831">
    <property type="protein sequence ID" value="CAL1688290.1"/>
    <property type="molecule type" value="Genomic_DNA"/>
</dbReference>
<sequence length="116" mass="12519">MTAAAAAAAAAAATATAVTSAAYKNIPACIGSLRVRYTEREHPGCILTPDPTPFSLSPSPPKKFSDALRRRLEDISHCRWNGGERGDSSADNASMVIEFDRTLRTFPLMFSVNFRT</sequence>
<gene>
    <name evidence="1" type="ORF">LPLAT_LOCUS13383</name>
</gene>
<dbReference type="AlphaFoldDB" id="A0AAV2PAZ5"/>
<evidence type="ECO:0000313" key="1">
    <source>
        <dbReference type="EMBL" id="CAL1688290.1"/>
    </source>
</evidence>
<protein>
    <recommendedName>
        <fullName evidence="3">Secreted protein</fullName>
    </recommendedName>
</protein>
<name>A0AAV2PAZ5_9HYME</name>
<proteinExistence type="predicted"/>
<reference evidence="1" key="1">
    <citation type="submission" date="2024-04" db="EMBL/GenBank/DDBJ databases">
        <authorList>
            <consortium name="Molecular Ecology Group"/>
        </authorList>
    </citation>
    <scope>NUCLEOTIDE SEQUENCE</scope>
</reference>
<evidence type="ECO:0008006" key="3">
    <source>
        <dbReference type="Google" id="ProtNLM"/>
    </source>
</evidence>